<feature type="region of interest" description="Disordered" evidence="1">
    <location>
        <begin position="173"/>
        <end position="192"/>
    </location>
</feature>
<dbReference type="AlphaFoldDB" id="C7ZCL8"/>
<proteinExistence type="predicted"/>
<keyword evidence="3" id="KW-1185">Reference proteome</keyword>
<dbReference type="InParanoid" id="C7ZCL8"/>
<organism evidence="2 3">
    <name type="scientific">Fusarium vanettenii (strain ATCC MYA-4622 / CBS 123669 / FGSC 9596 / NRRL 45880 / 77-13-4)</name>
    <name type="common">Fusarium solani subsp. pisi</name>
    <dbReference type="NCBI Taxonomy" id="660122"/>
    <lineage>
        <taxon>Eukaryota</taxon>
        <taxon>Fungi</taxon>
        <taxon>Dikarya</taxon>
        <taxon>Ascomycota</taxon>
        <taxon>Pezizomycotina</taxon>
        <taxon>Sordariomycetes</taxon>
        <taxon>Hypocreomycetidae</taxon>
        <taxon>Hypocreales</taxon>
        <taxon>Nectriaceae</taxon>
        <taxon>Fusarium</taxon>
        <taxon>Fusarium solani species complex</taxon>
        <taxon>Fusarium vanettenii</taxon>
    </lineage>
</organism>
<dbReference type="VEuPathDB" id="FungiDB:NECHADRAFT_77096"/>
<dbReference type="Proteomes" id="UP000005206">
    <property type="component" value="Chromosome 2"/>
</dbReference>
<evidence type="ECO:0000313" key="2">
    <source>
        <dbReference type="EMBL" id="EEU38286.1"/>
    </source>
</evidence>
<dbReference type="KEGG" id="nhe:NECHADRAFT_77096"/>
<evidence type="ECO:0000313" key="3">
    <source>
        <dbReference type="Proteomes" id="UP000005206"/>
    </source>
</evidence>
<dbReference type="HOGENOM" id="CLU_792480_0_0_1"/>
<dbReference type="OrthoDB" id="10337114at2759"/>
<protein>
    <submittedName>
        <fullName evidence="2">Uncharacterized protein</fullName>
    </submittedName>
</protein>
<dbReference type="EMBL" id="GG698918">
    <property type="protein sequence ID" value="EEU38286.1"/>
    <property type="molecule type" value="Genomic_DNA"/>
</dbReference>
<evidence type="ECO:0000256" key="1">
    <source>
        <dbReference type="SAM" id="MobiDB-lite"/>
    </source>
</evidence>
<sequence>MAVKLALRLVANCNDNLLSPTSARMAVRMVWILQKPWDDEILPMPCLTVQSMRKQVREKGITPPSEWSHHTSCPGVPPLDHDLAQKPSSPWVLETLPIGPTLSTPPSWSGACAAVARSDQGRHVHRLGGPESQRLTATLSLPRAGLEDGRGRACSAIKVATCGVLKTLSKGGRGWGRRGDEESGWEGHGRDGKTVTVTTDGRMTMEVDDPDSLQGSSCCELPSSQCVFHDKAEESRYFYSAARDLTNNLDFEATASPVFVLIPPRLHQQCGKKTKTRKNSFRPIYVPIMPQSFSEGIVLRCLPPSYCAVDREHPSSMFISGKDNASFVFWESGVRRCSSLITEPSSPVMG</sequence>
<dbReference type="RefSeq" id="XP_003043999.1">
    <property type="nucleotide sequence ID" value="XM_003043953.1"/>
</dbReference>
<name>C7ZCL8_FUSV7</name>
<gene>
    <name evidence="2" type="ORF">NECHADRAFT_77096</name>
</gene>
<dbReference type="GeneID" id="9670428"/>
<accession>C7ZCL8</accession>
<reference evidence="2 3" key="1">
    <citation type="journal article" date="2009" name="PLoS Genet.">
        <title>The genome of Nectria haematococca: contribution of supernumerary chromosomes to gene expansion.</title>
        <authorList>
            <person name="Coleman J.J."/>
            <person name="Rounsley S.D."/>
            <person name="Rodriguez-Carres M."/>
            <person name="Kuo A."/>
            <person name="Wasmann C.C."/>
            <person name="Grimwood J."/>
            <person name="Schmutz J."/>
            <person name="Taga M."/>
            <person name="White G.J."/>
            <person name="Zhou S."/>
            <person name="Schwartz D.C."/>
            <person name="Freitag M."/>
            <person name="Ma L.J."/>
            <person name="Danchin E.G."/>
            <person name="Henrissat B."/>
            <person name="Coutinho P.M."/>
            <person name="Nelson D.R."/>
            <person name="Straney D."/>
            <person name="Napoli C.A."/>
            <person name="Barker B.M."/>
            <person name="Gribskov M."/>
            <person name="Rep M."/>
            <person name="Kroken S."/>
            <person name="Molnar I."/>
            <person name="Rensing C."/>
            <person name="Kennell J.C."/>
            <person name="Zamora J."/>
            <person name="Farman M.L."/>
            <person name="Selker E.U."/>
            <person name="Salamov A."/>
            <person name="Shapiro H."/>
            <person name="Pangilinan J."/>
            <person name="Lindquist E."/>
            <person name="Lamers C."/>
            <person name="Grigoriev I.V."/>
            <person name="Geiser D.M."/>
            <person name="Covert S.F."/>
            <person name="Temporini E."/>
            <person name="Vanetten H.D."/>
        </authorList>
    </citation>
    <scope>NUCLEOTIDE SEQUENCE [LARGE SCALE GENOMIC DNA]</scope>
    <source>
        <strain evidence="3">ATCC MYA-4622 / CBS 123669 / FGSC 9596 / NRRL 45880 / 77-13-4</strain>
    </source>
</reference>
<feature type="compositionally biased region" description="Basic and acidic residues" evidence="1">
    <location>
        <begin position="177"/>
        <end position="192"/>
    </location>
</feature>